<keyword evidence="1" id="KW-0472">Membrane</keyword>
<geneLocation type="plasmid" evidence="3">
    <name>Plasmid1 dna</name>
</geneLocation>
<dbReference type="EMBL" id="AP018228">
    <property type="protein sequence ID" value="BAY87779.1"/>
    <property type="molecule type" value="Genomic_DNA"/>
</dbReference>
<keyword evidence="1" id="KW-1133">Transmembrane helix</keyword>
<proteinExistence type="predicted"/>
<keyword evidence="1" id="KW-0812">Transmembrane</keyword>
<evidence type="ECO:0000256" key="1">
    <source>
        <dbReference type="SAM" id="Phobius"/>
    </source>
</evidence>
<gene>
    <name evidence="2" type="ORF">NIES267_73030</name>
</gene>
<feature type="transmembrane region" description="Helical" evidence="1">
    <location>
        <begin position="30"/>
        <end position="48"/>
    </location>
</feature>
<reference evidence="2 3" key="1">
    <citation type="submission" date="2017-06" db="EMBL/GenBank/DDBJ databases">
        <title>Genome sequencing of cyanobaciteial culture collection at National Institute for Environmental Studies (NIES).</title>
        <authorList>
            <person name="Hirose Y."/>
            <person name="Shimura Y."/>
            <person name="Fujisawa T."/>
            <person name="Nakamura Y."/>
            <person name="Kawachi M."/>
        </authorList>
    </citation>
    <scope>NUCLEOTIDE SEQUENCE [LARGE SCALE GENOMIC DNA]</scope>
    <source>
        <strain evidence="2 3">NIES-267</strain>
        <plasmid evidence="3">Plasmid1 dna</plasmid>
    </source>
</reference>
<accession>A0A1Z4M2S0</accession>
<keyword evidence="3" id="KW-1185">Reference proteome</keyword>
<dbReference type="Proteomes" id="UP000218418">
    <property type="component" value="Plasmid plasmid1"/>
</dbReference>
<dbReference type="AlphaFoldDB" id="A0A1Z4M2S0"/>
<evidence type="ECO:0000313" key="2">
    <source>
        <dbReference type="EMBL" id="BAY87779.1"/>
    </source>
</evidence>
<keyword evidence="2" id="KW-0614">Plasmid</keyword>
<evidence type="ECO:0000313" key="3">
    <source>
        <dbReference type="Proteomes" id="UP000218418"/>
    </source>
</evidence>
<protein>
    <submittedName>
        <fullName evidence="2">Uncharacterized protein</fullName>
    </submittedName>
</protein>
<organism evidence="2 3">
    <name type="scientific">Calothrix parasitica NIES-267</name>
    <dbReference type="NCBI Taxonomy" id="1973488"/>
    <lineage>
        <taxon>Bacteria</taxon>
        <taxon>Bacillati</taxon>
        <taxon>Cyanobacteriota</taxon>
        <taxon>Cyanophyceae</taxon>
        <taxon>Nostocales</taxon>
        <taxon>Calotrichaceae</taxon>
        <taxon>Calothrix</taxon>
    </lineage>
</organism>
<sequence>MNELRDYDTNESEIKCPLSSSKSLKPYDRWRYFLAAGLLGGLFLHTFIKAGLMNQHLGFISPVIAQTPHQYQEESSISYNSTSEGFIPDWSRIKFENMVFSEGGNITYTNAKGEAKTRTWQAGENLAQIMEFGDFSDSGLGIEEISLEYMAQKLDLNLTEISLADFELIKWQTLPNLVDAIPQLKELQVSQVRPVQDFLNKLGVNEELRTIGAVINKNPWLSDIPLSENINLENYRVTEIPGLTEAQIQNFAKWDDTLINGVPGLNELPWSEFPRILSPTLAFVGKVDLPLKEVEADRTRSISGSYQEGFNVPCLQENCAHMEIAGSGNTTGVQWISGKYQKVEGGFGPLSVVFNGKEPTGRHPFGEAFKQVVWNIYESNGDVETTMFFRVCKRIPLVGKTCTPYGIGPVPFIVYHEKDPIILGSPSTLPE</sequence>
<name>A0A1Z4M2S0_9CYAN</name>